<gene>
    <name evidence="1" type="ORF">Cgig2_018295</name>
</gene>
<dbReference type="Proteomes" id="UP001153076">
    <property type="component" value="Unassembled WGS sequence"/>
</dbReference>
<reference evidence="1" key="1">
    <citation type="submission" date="2022-04" db="EMBL/GenBank/DDBJ databases">
        <title>Carnegiea gigantea Genome sequencing and assembly v2.</title>
        <authorList>
            <person name="Copetti D."/>
            <person name="Sanderson M.J."/>
            <person name="Burquez A."/>
            <person name="Wojciechowski M.F."/>
        </authorList>
    </citation>
    <scope>NUCLEOTIDE SEQUENCE</scope>
    <source>
        <strain evidence="1">SGP5-SGP5p</strain>
        <tissue evidence="1">Aerial part</tissue>
    </source>
</reference>
<protein>
    <submittedName>
        <fullName evidence="1">Uncharacterized protein</fullName>
    </submittedName>
</protein>
<dbReference type="AlphaFoldDB" id="A0A9Q1KVH7"/>
<comment type="caution">
    <text evidence="1">The sequence shown here is derived from an EMBL/GenBank/DDBJ whole genome shotgun (WGS) entry which is preliminary data.</text>
</comment>
<proteinExistence type="predicted"/>
<sequence length="320" mass="36308">MIDIFGKEFEAPFHTIRTPNLGPPIPRSEVPASVGEKELARLQSSVLIVAYHGFFQATWVAEIMLKQNLLEPPVPKASLRRPEQGINTSESHKVNHSHLLCSSNIQAKVWDSAVSVYVSSSGFIYTFLSKLLKYILRGNVEILFESFPRPSLLWLQNDQSWSQNISIITFNGCNLLFVEVIRCNVQGLKKNSVGGWYNFCFQNPYPSTEEMVYLNIEVTASRTYPPFDNIEKATSKVPTIPTLGNFVPLNSDTVMRETAADPLKVRFVSKLTKEKAALDYDKPLDQLFSFRRPRIPLNEWTQLCKYIACLKNDSSSQLTH</sequence>
<organism evidence="1 2">
    <name type="scientific">Carnegiea gigantea</name>
    <dbReference type="NCBI Taxonomy" id="171969"/>
    <lineage>
        <taxon>Eukaryota</taxon>
        <taxon>Viridiplantae</taxon>
        <taxon>Streptophyta</taxon>
        <taxon>Embryophyta</taxon>
        <taxon>Tracheophyta</taxon>
        <taxon>Spermatophyta</taxon>
        <taxon>Magnoliopsida</taxon>
        <taxon>eudicotyledons</taxon>
        <taxon>Gunneridae</taxon>
        <taxon>Pentapetalae</taxon>
        <taxon>Caryophyllales</taxon>
        <taxon>Cactineae</taxon>
        <taxon>Cactaceae</taxon>
        <taxon>Cactoideae</taxon>
        <taxon>Echinocereeae</taxon>
        <taxon>Carnegiea</taxon>
    </lineage>
</organism>
<evidence type="ECO:0000313" key="2">
    <source>
        <dbReference type="Proteomes" id="UP001153076"/>
    </source>
</evidence>
<accession>A0A9Q1KVH7</accession>
<dbReference type="EMBL" id="JAKOGI010000008">
    <property type="protein sequence ID" value="KAJ8451661.1"/>
    <property type="molecule type" value="Genomic_DNA"/>
</dbReference>
<name>A0A9Q1KVH7_9CARY</name>
<keyword evidence="2" id="KW-1185">Reference proteome</keyword>
<evidence type="ECO:0000313" key="1">
    <source>
        <dbReference type="EMBL" id="KAJ8451661.1"/>
    </source>
</evidence>